<protein>
    <recommendedName>
        <fullName evidence="1">Asparagine synthetase domain-containing protein</fullName>
    </recommendedName>
</protein>
<dbReference type="AlphaFoldDB" id="X1L1Q6"/>
<dbReference type="Pfam" id="PF00733">
    <property type="entry name" value="Asn_synthase"/>
    <property type="match status" value="1"/>
</dbReference>
<dbReference type="InterPro" id="IPR001962">
    <property type="entry name" value="Asn_synthase"/>
</dbReference>
<dbReference type="SUPFAM" id="SSF52402">
    <property type="entry name" value="Adenine nucleotide alpha hydrolases-like"/>
    <property type="match status" value="1"/>
</dbReference>
<dbReference type="Gene3D" id="3.40.50.620">
    <property type="entry name" value="HUPs"/>
    <property type="match status" value="1"/>
</dbReference>
<evidence type="ECO:0000313" key="2">
    <source>
        <dbReference type="EMBL" id="GAI12888.1"/>
    </source>
</evidence>
<dbReference type="EMBL" id="BARV01009150">
    <property type="protein sequence ID" value="GAI12888.1"/>
    <property type="molecule type" value="Genomic_DNA"/>
</dbReference>
<sequence length="120" mass="13754">KYILRKSFEGLIPPEIVWRRKEPIEYGSGSTKLHEILNNMVTDEEFQSARKEVDIKFINKEHFFYWRIYNEVVGEILKASPSAPSPFTGEGWGEVKSCPCCGAGMGTYHCRTCGFSRPML</sequence>
<organism evidence="2">
    <name type="scientific">marine sediment metagenome</name>
    <dbReference type="NCBI Taxonomy" id="412755"/>
    <lineage>
        <taxon>unclassified sequences</taxon>
        <taxon>metagenomes</taxon>
        <taxon>ecological metagenomes</taxon>
    </lineage>
</organism>
<name>X1L1Q6_9ZZZZ</name>
<dbReference type="InterPro" id="IPR014729">
    <property type="entry name" value="Rossmann-like_a/b/a_fold"/>
</dbReference>
<feature type="non-terminal residue" evidence="2">
    <location>
        <position position="1"/>
    </location>
</feature>
<gene>
    <name evidence="2" type="ORF">S06H3_18150</name>
</gene>
<feature type="domain" description="Asparagine synthetase" evidence="1">
    <location>
        <begin position="1"/>
        <end position="48"/>
    </location>
</feature>
<dbReference type="GO" id="GO:0006529">
    <property type="term" value="P:asparagine biosynthetic process"/>
    <property type="evidence" value="ECO:0007669"/>
    <property type="project" value="InterPro"/>
</dbReference>
<dbReference type="GO" id="GO:0004066">
    <property type="term" value="F:asparagine synthase (glutamine-hydrolyzing) activity"/>
    <property type="evidence" value="ECO:0007669"/>
    <property type="project" value="InterPro"/>
</dbReference>
<reference evidence="2" key="1">
    <citation type="journal article" date="2014" name="Front. Microbiol.">
        <title>High frequency of phylogenetically diverse reductive dehalogenase-homologous genes in deep subseafloor sedimentary metagenomes.</title>
        <authorList>
            <person name="Kawai M."/>
            <person name="Futagami T."/>
            <person name="Toyoda A."/>
            <person name="Takaki Y."/>
            <person name="Nishi S."/>
            <person name="Hori S."/>
            <person name="Arai W."/>
            <person name="Tsubouchi T."/>
            <person name="Morono Y."/>
            <person name="Uchiyama I."/>
            <person name="Ito T."/>
            <person name="Fujiyama A."/>
            <person name="Inagaki F."/>
            <person name="Takami H."/>
        </authorList>
    </citation>
    <scope>NUCLEOTIDE SEQUENCE</scope>
    <source>
        <strain evidence="2">Expedition CK06-06</strain>
    </source>
</reference>
<evidence type="ECO:0000259" key="1">
    <source>
        <dbReference type="Pfam" id="PF00733"/>
    </source>
</evidence>
<proteinExistence type="predicted"/>
<comment type="caution">
    <text evidence="2">The sequence shown here is derived from an EMBL/GenBank/DDBJ whole genome shotgun (WGS) entry which is preliminary data.</text>
</comment>
<accession>X1L1Q6</accession>